<dbReference type="PANTHER" id="PTHR13799:SF13">
    <property type="entry name" value="NIF3-LIKE PROTEIN 1"/>
    <property type="match status" value="1"/>
</dbReference>
<feature type="binding site" evidence="3">
    <location>
        <position position="358"/>
    </location>
    <ligand>
        <name>a divalent metal cation</name>
        <dbReference type="ChEBI" id="CHEBI:60240"/>
        <label>1</label>
    </ligand>
</feature>
<dbReference type="InterPro" id="IPR017221">
    <property type="entry name" value="DUF34/NIF3_bac"/>
</dbReference>
<evidence type="ECO:0000256" key="3">
    <source>
        <dbReference type="PIRSR" id="PIRSR602678-1"/>
    </source>
</evidence>
<proteinExistence type="inferred from homology"/>
<accession>A0A2H8TQU3</accession>
<sequence length="395" mass="43322">MISKLNLRCLLNSYRSFTFVKATSATASRPGSHLCRTINRCSATDQRSMATLTEVVSTLKKMAPLSLAESWDNVGLLVEPEVRKPVGRVFLTNDLTEDVLEEAVSVDTDLIISYHPPVFAPFKRITSDAWKSRIVSRCLSRGIAIYSPHTSWDAVENGLTDWLISCFDGTVSTIQPLNINPEFSHVVTLSASLSDNTPLSGIEIKAIVESSDFQADKHFKVVHYNNSQLQVLCNSSSLLTLNKVAKSSKCNLFFYANKNESLPSSNMGAGRYCQFRNELTINAAIEKIKCHLGVDNLMIALARGSTLESTIDSAAAVAGSGASVLRGVDAGLYLTGEMSHHDVLDAVHNKVTVVLANHSNTERNYLNVFAGRLLEEMPQLNVHVSKVDRDPLMFV</sequence>
<name>A0A2H8TQU3_9HEMI</name>
<feature type="binding site" evidence="3">
    <location>
        <position position="362"/>
    </location>
    <ligand>
        <name>a divalent metal cation</name>
        <dbReference type="ChEBI" id="CHEBI:60240"/>
        <label>1</label>
    </ligand>
</feature>
<comment type="similarity">
    <text evidence="1">Belongs to the GTP cyclohydrolase I type 2/NIF3 family.</text>
</comment>
<dbReference type="OrthoDB" id="284782at2759"/>
<dbReference type="NCBIfam" id="TIGR00486">
    <property type="entry name" value="YbgI_SA1388"/>
    <property type="match status" value="1"/>
</dbReference>
<dbReference type="SUPFAM" id="SSF102705">
    <property type="entry name" value="NIF3 (NGG1p interacting factor 3)-like"/>
    <property type="match status" value="1"/>
</dbReference>
<protein>
    <recommendedName>
        <fullName evidence="2">NIF3-like protein 1</fullName>
    </recommendedName>
</protein>
<gene>
    <name evidence="4" type="primary">NIF3L1_1</name>
</gene>
<evidence type="ECO:0000313" key="4">
    <source>
        <dbReference type="EMBL" id="MBW16261.1"/>
    </source>
</evidence>
<dbReference type="FunFam" id="3.40.1390.30:FF:000001">
    <property type="entry name" value="GTP cyclohydrolase 1 type 2"/>
    <property type="match status" value="1"/>
</dbReference>
<dbReference type="PANTHER" id="PTHR13799">
    <property type="entry name" value="NGG1 INTERACTING FACTOR 3"/>
    <property type="match status" value="1"/>
</dbReference>
<dbReference type="GO" id="GO:0005739">
    <property type="term" value="C:mitochondrion"/>
    <property type="evidence" value="ECO:0007669"/>
    <property type="project" value="TreeGrafter"/>
</dbReference>
<organism evidence="4">
    <name type="scientific">Melanaphis sacchari</name>
    <dbReference type="NCBI Taxonomy" id="742174"/>
    <lineage>
        <taxon>Eukaryota</taxon>
        <taxon>Metazoa</taxon>
        <taxon>Ecdysozoa</taxon>
        <taxon>Arthropoda</taxon>
        <taxon>Hexapoda</taxon>
        <taxon>Insecta</taxon>
        <taxon>Pterygota</taxon>
        <taxon>Neoptera</taxon>
        <taxon>Paraneoptera</taxon>
        <taxon>Hemiptera</taxon>
        <taxon>Sternorrhyncha</taxon>
        <taxon>Aphidomorpha</taxon>
        <taxon>Aphidoidea</taxon>
        <taxon>Aphididae</taxon>
        <taxon>Aphidini</taxon>
        <taxon>Melanaphis</taxon>
    </lineage>
</organism>
<feature type="binding site" evidence="3">
    <location>
        <position position="153"/>
    </location>
    <ligand>
        <name>a divalent metal cation</name>
        <dbReference type="ChEBI" id="CHEBI:60240"/>
        <label>1</label>
    </ligand>
</feature>
<feature type="binding site" evidence="3">
    <location>
        <position position="115"/>
    </location>
    <ligand>
        <name>a divalent metal cation</name>
        <dbReference type="ChEBI" id="CHEBI:60240"/>
        <label>1</label>
    </ligand>
</feature>
<dbReference type="PIRSF" id="PIRSF037489">
    <property type="entry name" value="UCP037489_NIF3_YqfO"/>
    <property type="match status" value="1"/>
</dbReference>
<dbReference type="InterPro" id="IPR002678">
    <property type="entry name" value="DUF34/NIF3"/>
</dbReference>
<evidence type="ECO:0000256" key="1">
    <source>
        <dbReference type="ARBA" id="ARBA00006964"/>
    </source>
</evidence>
<dbReference type="EMBL" id="GFXV01004456">
    <property type="protein sequence ID" value="MBW16261.1"/>
    <property type="molecule type" value="Transcribed_RNA"/>
</dbReference>
<dbReference type="GO" id="GO:0046872">
    <property type="term" value="F:metal ion binding"/>
    <property type="evidence" value="ECO:0007669"/>
    <property type="project" value="UniProtKB-KW"/>
</dbReference>
<dbReference type="AlphaFoldDB" id="A0A2H8TQU3"/>
<dbReference type="InterPro" id="IPR036069">
    <property type="entry name" value="DUF34/NIF3_sf"/>
</dbReference>
<keyword evidence="3" id="KW-0479">Metal-binding</keyword>
<dbReference type="Pfam" id="PF01784">
    <property type="entry name" value="DUF34_NIF3"/>
    <property type="match status" value="1"/>
</dbReference>
<reference evidence="4" key="1">
    <citation type="submission" date="2017-10" db="EMBL/GenBank/DDBJ databases">
        <title>Transcriptome Assembly of Sugarcane Aphid Adults.</title>
        <authorList>
            <person name="Scully E.D."/>
            <person name="Palmer N.A."/>
            <person name="Geib S.M."/>
            <person name="Sarath G."/>
            <person name="Sattler S.E."/>
        </authorList>
    </citation>
    <scope>NUCLEOTIDE SEQUENCE</scope>
    <source>
        <tissue evidence="4">Whole body</tissue>
    </source>
</reference>
<evidence type="ECO:0000256" key="2">
    <source>
        <dbReference type="ARBA" id="ARBA00019069"/>
    </source>
</evidence>
<dbReference type="Gene3D" id="3.40.1390.30">
    <property type="entry name" value="NIF3 (NGG1p interacting factor 3)-like"/>
    <property type="match status" value="2"/>
</dbReference>